<feature type="domain" description="Major facilitator superfamily (MFS) profile" evidence="9">
    <location>
        <begin position="29"/>
        <end position="561"/>
    </location>
</feature>
<keyword evidence="2" id="KW-0813">Transport</keyword>
<evidence type="ECO:0000256" key="4">
    <source>
        <dbReference type="ARBA" id="ARBA00022692"/>
    </source>
</evidence>
<evidence type="ECO:0000256" key="2">
    <source>
        <dbReference type="ARBA" id="ARBA00022448"/>
    </source>
</evidence>
<evidence type="ECO:0000313" key="10">
    <source>
        <dbReference type="EMBL" id="MXO53371.1"/>
    </source>
</evidence>
<evidence type="ECO:0000256" key="8">
    <source>
        <dbReference type="SAM" id="Phobius"/>
    </source>
</evidence>
<feature type="transmembrane region" description="Helical" evidence="8">
    <location>
        <begin position="296"/>
        <end position="313"/>
    </location>
</feature>
<feature type="transmembrane region" description="Helical" evidence="8">
    <location>
        <begin position="100"/>
        <end position="119"/>
    </location>
</feature>
<dbReference type="PANTHER" id="PTHR43045">
    <property type="entry name" value="SHIKIMATE TRANSPORTER"/>
    <property type="match status" value="1"/>
</dbReference>
<evidence type="ECO:0000256" key="3">
    <source>
        <dbReference type="ARBA" id="ARBA00022475"/>
    </source>
</evidence>
<feature type="region of interest" description="Disordered" evidence="7">
    <location>
        <begin position="1"/>
        <end position="21"/>
    </location>
</feature>
<feature type="transmembrane region" description="Helical" evidence="8">
    <location>
        <begin position="166"/>
        <end position="193"/>
    </location>
</feature>
<evidence type="ECO:0000256" key="7">
    <source>
        <dbReference type="SAM" id="MobiDB-lite"/>
    </source>
</evidence>
<dbReference type="RefSeq" id="WP_160660238.1">
    <property type="nucleotide sequence ID" value="NZ_BAABDV010000001.1"/>
</dbReference>
<evidence type="ECO:0000259" key="9">
    <source>
        <dbReference type="PROSITE" id="PS50850"/>
    </source>
</evidence>
<feature type="transmembrane region" description="Helical" evidence="8">
    <location>
        <begin position="41"/>
        <end position="59"/>
    </location>
</feature>
<dbReference type="InterPro" id="IPR020846">
    <property type="entry name" value="MFS_dom"/>
</dbReference>
<keyword evidence="6 8" id="KW-0472">Membrane</keyword>
<feature type="transmembrane region" description="Helical" evidence="8">
    <location>
        <begin position="468"/>
        <end position="493"/>
    </location>
</feature>
<gene>
    <name evidence="10" type="ORF">GRI47_05030</name>
</gene>
<dbReference type="PROSITE" id="PS00217">
    <property type="entry name" value="SUGAR_TRANSPORT_2"/>
    <property type="match status" value="1"/>
</dbReference>
<feature type="transmembrane region" description="Helical" evidence="8">
    <location>
        <begin position="325"/>
        <end position="347"/>
    </location>
</feature>
<dbReference type="EMBL" id="WTYD01000001">
    <property type="protein sequence ID" value="MXO53371.1"/>
    <property type="molecule type" value="Genomic_DNA"/>
</dbReference>
<feature type="transmembrane region" description="Helical" evidence="8">
    <location>
        <begin position="514"/>
        <end position="533"/>
    </location>
</feature>
<dbReference type="FunFam" id="1.20.1250.20:FF:000001">
    <property type="entry name" value="Dicarboxylate MFS transporter"/>
    <property type="match status" value="1"/>
</dbReference>
<dbReference type="PROSITE" id="PS50850">
    <property type="entry name" value="MFS"/>
    <property type="match status" value="1"/>
</dbReference>
<keyword evidence="5 8" id="KW-1133">Transmembrane helix</keyword>
<dbReference type="Gene3D" id="1.20.1250.20">
    <property type="entry name" value="MFS general substrate transporter like domains"/>
    <property type="match status" value="2"/>
</dbReference>
<keyword evidence="4 8" id="KW-0812">Transmembrane</keyword>
<feature type="transmembrane region" description="Helical" evidence="8">
    <location>
        <begin position="205"/>
        <end position="224"/>
    </location>
</feature>
<accession>A0A844Y5Y2</accession>
<keyword evidence="11" id="KW-1185">Reference proteome</keyword>
<dbReference type="AlphaFoldDB" id="A0A844Y5Y2"/>
<proteinExistence type="predicted"/>
<organism evidence="10 11">
    <name type="scientific">Qipengyuania pelagi</name>
    <dbReference type="NCBI Taxonomy" id="994320"/>
    <lineage>
        <taxon>Bacteria</taxon>
        <taxon>Pseudomonadati</taxon>
        <taxon>Pseudomonadota</taxon>
        <taxon>Alphaproteobacteria</taxon>
        <taxon>Sphingomonadales</taxon>
        <taxon>Erythrobacteraceae</taxon>
        <taxon>Qipengyuania</taxon>
    </lineage>
</organism>
<dbReference type="InterPro" id="IPR036259">
    <property type="entry name" value="MFS_trans_sf"/>
</dbReference>
<evidence type="ECO:0000256" key="6">
    <source>
        <dbReference type="ARBA" id="ARBA00023136"/>
    </source>
</evidence>
<evidence type="ECO:0000313" key="11">
    <source>
        <dbReference type="Proteomes" id="UP000430272"/>
    </source>
</evidence>
<dbReference type="GO" id="GO:0005886">
    <property type="term" value="C:plasma membrane"/>
    <property type="evidence" value="ECO:0007669"/>
    <property type="project" value="UniProtKB-SubCell"/>
</dbReference>
<keyword evidence="3" id="KW-1003">Cell membrane</keyword>
<dbReference type="GO" id="GO:0022857">
    <property type="term" value="F:transmembrane transporter activity"/>
    <property type="evidence" value="ECO:0007669"/>
    <property type="project" value="InterPro"/>
</dbReference>
<dbReference type="OrthoDB" id="9783227at2"/>
<dbReference type="InterPro" id="IPR005829">
    <property type="entry name" value="Sugar_transporter_CS"/>
</dbReference>
<name>A0A844Y5Y2_9SPHN</name>
<dbReference type="PROSITE" id="PS00216">
    <property type="entry name" value="SUGAR_TRANSPORT_1"/>
    <property type="match status" value="1"/>
</dbReference>
<feature type="transmembrane region" description="Helical" evidence="8">
    <location>
        <begin position="71"/>
        <end position="93"/>
    </location>
</feature>
<comment type="subcellular location">
    <subcellularLocation>
        <location evidence="1">Cell membrane</location>
        <topology evidence="1">Multi-pass membrane protein</topology>
    </subcellularLocation>
</comment>
<feature type="transmembrane region" description="Helical" evidence="8">
    <location>
        <begin position="257"/>
        <end position="276"/>
    </location>
</feature>
<dbReference type="Proteomes" id="UP000430272">
    <property type="component" value="Unassembled WGS sequence"/>
</dbReference>
<sequence>MVTQIEATDTGAASPPGQRQPTEKEIRLVIAASSAGTIFEWYDFFIYGTLAALIGAAFFPSDNETLQLLLVWAGFAVGFGFRPLGAILFGYLGDRLGRKYTFLVTVTLMGVATAGVGLIPSAASIGIAAPIIVIGLRILQGLALGGEYGGAAIYVAEHAPPEKRGFYTSFIQASVVGGFVLSIIVVIACRALIPADEFAAWGWRLPFLLSIVLLGISLWMRLKLSESPVFQAMKAAGETSSNPFKESLTYPGNPKRIFVALFGITGVLTTIWYTAFFSGLSFLRGPMRVEESAVEWMLLAAGAISMGFYIVVGKWSDRVGRKKPIVFGALASLFLLFPVFWGIGALANPDLQRSAREAPVTVAGEACSYDPFAERQASACGRLLQDLTSLGVPYDILAPLSAQEQGAIAEGIAASDFPVRTQSVESPPTLFAASQFPSEDGPRREAVQQRLETLGYSFERQTPPLANILSIVGLLLVLGMLSALTYGSVAALLTEMFPARIRYSSMSIPYHIGAGYLGGFLPLIASYIVAMTGNAYSGLWYTWGVVAFGLLVAWWGLPNGPPKDFEDAHA</sequence>
<evidence type="ECO:0000256" key="1">
    <source>
        <dbReference type="ARBA" id="ARBA00004651"/>
    </source>
</evidence>
<evidence type="ECO:0000256" key="5">
    <source>
        <dbReference type="ARBA" id="ARBA00022989"/>
    </source>
</evidence>
<dbReference type="PANTHER" id="PTHR43045:SF7">
    <property type="entry name" value="MAJOR FACILITATOR SUPERFAMILY TRANSPORTER"/>
    <property type="match status" value="1"/>
</dbReference>
<reference evidence="10 11" key="1">
    <citation type="submission" date="2019-12" db="EMBL/GenBank/DDBJ databases">
        <title>Genomic-based taxomic classification of the family Erythrobacteraceae.</title>
        <authorList>
            <person name="Xu L."/>
        </authorList>
    </citation>
    <scope>NUCLEOTIDE SEQUENCE [LARGE SCALE GENOMIC DNA]</scope>
    <source>
        <strain evidence="10 11">JCM 17468</strain>
    </source>
</reference>
<protein>
    <submittedName>
        <fullName evidence="10">MFS transporter</fullName>
    </submittedName>
</protein>
<comment type="caution">
    <text evidence="10">The sequence shown here is derived from an EMBL/GenBank/DDBJ whole genome shotgun (WGS) entry which is preliminary data.</text>
</comment>
<dbReference type="SUPFAM" id="SSF103473">
    <property type="entry name" value="MFS general substrate transporter"/>
    <property type="match status" value="1"/>
</dbReference>
<feature type="transmembrane region" description="Helical" evidence="8">
    <location>
        <begin position="539"/>
        <end position="557"/>
    </location>
</feature>
<feature type="transmembrane region" description="Helical" evidence="8">
    <location>
        <begin position="125"/>
        <end position="145"/>
    </location>
</feature>
<dbReference type="Pfam" id="PF00083">
    <property type="entry name" value="Sugar_tr"/>
    <property type="match status" value="1"/>
</dbReference>
<dbReference type="InterPro" id="IPR005828">
    <property type="entry name" value="MFS_sugar_transport-like"/>
</dbReference>